<feature type="compositionally biased region" description="Polar residues" evidence="3">
    <location>
        <begin position="7"/>
        <end position="25"/>
    </location>
</feature>
<dbReference type="InterPro" id="IPR015425">
    <property type="entry name" value="FH2_Formin"/>
</dbReference>
<accession>A0AAV6U308</accession>
<feature type="domain" description="GBD/FH3" evidence="5">
    <location>
        <begin position="38"/>
        <end position="463"/>
    </location>
</feature>
<dbReference type="SMART" id="SM01140">
    <property type="entry name" value="Drf_GBD"/>
    <property type="match status" value="1"/>
</dbReference>
<evidence type="ECO:0000313" key="8">
    <source>
        <dbReference type="Proteomes" id="UP000827092"/>
    </source>
</evidence>
<dbReference type="SMART" id="SM00498">
    <property type="entry name" value="FH2"/>
    <property type="match status" value="1"/>
</dbReference>
<evidence type="ECO:0008006" key="9">
    <source>
        <dbReference type="Google" id="ProtNLM"/>
    </source>
</evidence>
<organism evidence="7 8">
    <name type="scientific">Oedothorax gibbosus</name>
    <dbReference type="NCBI Taxonomy" id="931172"/>
    <lineage>
        <taxon>Eukaryota</taxon>
        <taxon>Metazoa</taxon>
        <taxon>Ecdysozoa</taxon>
        <taxon>Arthropoda</taxon>
        <taxon>Chelicerata</taxon>
        <taxon>Arachnida</taxon>
        <taxon>Araneae</taxon>
        <taxon>Araneomorphae</taxon>
        <taxon>Entelegynae</taxon>
        <taxon>Araneoidea</taxon>
        <taxon>Linyphiidae</taxon>
        <taxon>Erigoninae</taxon>
        <taxon>Oedothorax</taxon>
    </lineage>
</organism>
<evidence type="ECO:0000256" key="1">
    <source>
        <dbReference type="ARBA" id="ARBA00023449"/>
    </source>
</evidence>
<feature type="coiled-coil region" evidence="2">
    <location>
        <begin position="385"/>
        <end position="465"/>
    </location>
</feature>
<dbReference type="InterPro" id="IPR014767">
    <property type="entry name" value="DAD_dom"/>
</dbReference>
<dbReference type="PANTHER" id="PTHR45857">
    <property type="entry name" value="FORMIN-LIKE PROTEIN"/>
    <property type="match status" value="1"/>
</dbReference>
<dbReference type="GO" id="GO:0005829">
    <property type="term" value="C:cytosol"/>
    <property type="evidence" value="ECO:0007669"/>
    <property type="project" value="TreeGrafter"/>
</dbReference>
<dbReference type="SUPFAM" id="SSF101447">
    <property type="entry name" value="Formin homology 2 domain (FH2 domain)"/>
    <property type="match status" value="1"/>
</dbReference>
<dbReference type="Gene3D" id="1.20.58.2220">
    <property type="entry name" value="Formin, FH2 domain"/>
    <property type="match status" value="1"/>
</dbReference>
<dbReference type="InterPro" id="IPR010472">
    <property type="entry name" value="FH3_dom"/>
</dbReference>
<protein>
    <recommendedName>
        <fullName evidence="9">Formin-like protein</fullName>
    </recommendedName>
</protein>
<dbReference type="InterPro" id="IPR042201">
    <property type="entry name" value="FH2_Formin_sf"/>
</dbReference>
<proteinExistence type="inferred from homology"/>
<gene>
    <name evidence="7" type="ORF">JTE90_026278</name>
</gene>
<dbReference type="PROSITE" id="PS51231">
    <property type="entry name" value="DAD"/>
    <property type="match status" value="1"/>
</dbReference>
<evidence type="ECO:0000259" key="6">
    <source>
        <dbReference type="PROSITE" id="PS51444"/>
    </source>
</evidence>
<dbReference type="Pfam" id="PF02181">
    <property type="entry name" value="FH2"/>
    <property type="match status" value="1"/>
</dbReference>
<dbReference type="SUPFAM" id="SSF48371">
    <property type="entry name" value="ARM repeat"/>
    <property type="match status" value="1"/>
</dbReference>
<dbReference type="InterPro" id="IPR010473">
    <property type="entry name" value="GTPase-bd"/>
</dbReference>
<dbReference type="Pfam" id="PF06371">
    <property type="entry name" value="Drf_GBD"/>
    <property type="match status" value="1"/>
</dbReference>
<name>A0AAV6U308_9ARAC</name>
<keyword evidence="8" id="KW-1185">Reference proteome</keyword>
<dbReference type="AlphaFoldDB" id="A0AAV6U308"/>
<dbReference type="Proteomes" id="UP000827092">
    <property type="component" value="Unassembled WGS sequence"/>
</dbReference>
<feature type="region of interest" description="Disordered" evidence="3">
    <location>
        <begin position="945"/>
        <end position="970"/>
    </location>
</feature>
<comment type="similarity">
    <text evidence="1">Belongs to the formin homology family.</text>
</comment>
<dbReference type="GO" id="GO:0031267">
    <property type="term" value="F:small GTPase binding"/>
    <property type="evidence" value="ECO:0007669"/>
    <property type="project" value="InterPro"/>
</dbReference>
<keyword evidence="2" id="KW-0175">Coiled coil</keyword>
<dbReference type="PROSITE" id="PS51232">
    <property type="entry name" value="GBD_FH3"/>
    <property type="match status" value="1"/>
</dbReference>
<dbReference type="GO" id="GO:0008360">
    <property type="term" value="P:regulation of cell shape"/>
    <property type="evidence" value="ECO:0007669"/>
    <property type="project" value="TreeGrafter"/>
</dbReference>
<evidence type="ECO:0000259" key="5">
    <source>
        <dbReference type="PROSITE" id="PS51232"/>
    </source>
</evidence>
<dbReference type="Gene3D" id="1.25.10.10">
    <property type="entry name" value="Leucine-rich Repeat Variant"/>
    <property type="match status" value="1"/>
</dbReference>
<dbReference type="GO" id="GO:0030866">
    <property type="term" value="P:cortical actin cytoskeleton organization"/>
    <property type="evidence" value="ECO:0007669"/>
    <property type="project" value="TreeGrafter"/>
</dbReference>
<evidence type="ECO:0000313" key="7">
    <source>
        <dbReference type="EMBL" id="KAG8178307.1"/>
    </source>
</evidence>
<dbReference type="InterPro" id="IPR016024">
    <property type="entry name" value="ARM-type_fold"/>
</dbReference>
<sequence length="1040" mass="118971">MVIELPKTTNARMGNAGSSRQSTLHQRLKQYPVDSMKMPMPEQNELEKRFTKVLASMDLPPDKVKLLKQYDAEKKWDMICDQEKVMAKASPAFYLRKLKTYLDPKASRRARMRKILGDATSTQVLRDLEISLRTNNIEWVREFLNEDNMGLDVLVNYLSFRLLIVRHEQIVSEANQDEGEGGEVVSNGKSKTSKRPLLHVESLKVRRATKHIAKLNMGEAKDDIHVCIMCLRAIMNNKYGFNMVIEHTQAINCIALSLNHKSLRTKALVLELLAAICLVKGGHQIILSAFDNFKEVCGEKSRFETLMEYFSNFEVFNIDFMVACMQFVNIVVHSVEDMNFRVHLQYEFTQIGLDDYLEKLRQTESEELQVQISAYLDNVFDVGALMEDSETKSAALEQVSELEEQLSRANEQIQEMENELMARLVELETHLETVSRERNELLELHKQTDEELNTLRRVVSQKEEESRQRQSLLDAKMQELEVLQSTLPRGSTTGGTVADGRSPAIAMATAAAPPPPPPPPMPCAAPPPPPPPPPLMNCKPPPGPPPMPGMMTAPQDAMTIKRKFQTKYKLPTLNWIALKPNQVKGTIFSELDDDKLFNIIDFEEFEEHFKLGIQGGFSDRNEDINGSKRFKVPEKVTLLEHNRLRNMAISRRKVELHCDVVVRAINALDLTTLSQEYVEILLRMVPTEAEMKAYKEYERNRKPVDALTDEDKFLFQLCKVERLSQKLHIMSYMASFGENIQLITPQIHAVIAAARSIKNSKKVKRILEVILAFGNYMNSSKRGPAYGFKLQSLDMLADTKTADRKVSLLHYIAETVKLKFPDISNFDNELRFIEKAASVSMENVLTDVHELEKGMDLCKKEMQLRRDARDAAVLKDFISSSEDKLRKLKNDTKTSQDAYSDCVEYFGDSTRSIAANTFFSLFVRFTKAYKLAELENEARKKQEAAAREVERNAAESLTKKNNLNSKKNNQEAVINELKSKTRQVKETRLLKQDEVYNGALEDILLGLKSEPYRRADAVRRSQRRRQENIRLSHTMDELDF</sequence>
<feature type="domain" description="DAD" evidence="4">
    <location>
        <begin position="993"/>
        <end position="1026"/>
    </location>
</feature>
<dbReference type="EMBL" id="JAFNEN010000703">
    <property type="protein sequence ID" value="KAG8178307.1"/>
    <property type="molecule type" value="Genomic_DNA"/>
</dbReference>
<dbReference type="Pfam" id="PF06367">
    <property type="entry name" value="Drf_FH3"/>
    <property type="match status" value="1"/>
</dbReference>
<dbReference type="PROSITE" id="PS51444">
    <property type="entry name" value="FH2"/>
    <property type="match status" value="1"/>
</dbReference>
<dbReference type="GO" id="GO:0051015">
    <property type="term" value="F:actin filament binding"/>
    <property type="evidence" value="ECO:0007669"/>
    <property type="project" value="TreeGrafter"/>
</dbReference>
<evidence type="ECO:0000259" key="4">
    <source>
        <dbReference type="PROSITE" id="PS51231"/>
    </source>
</evidence>
<evidence type="ECO:0000256" key="3">
    <source>
        <dbReference type="SAM" id="MobiDB-lite"/>
    </source>
</evidence>
<evidence type="ECO:0000256" key="2">
    <source>
        <dbReference type="SAM" id="Coils"/>
    </source>
</evidence>
<dbReference type="GO" id="GO:0016477">
    <property type="term" value="P:cell migration"/>
    <property type="evidence" value="ECO:0007669"/>
    <property type="project" value="TreeGrafter"/>
</dbReference>
<dbReference type="SMART" id="SM01139">
    <property type="entry name" value="Drf_FH3"/>
    <property type="match status" value="1"/>
</dbReference>
<feature type="region of interest" description="Disordered" evidence="3">
    <location>
        <begin position="1"/>
        <end position="25"/>
    </location>
</feature>
<dbReference type="InterPro" id="IPR043592">
    <property type="entry name" value="FMNL_animal"/>
</dbReference>
<dbReference type="InterPro" id="IPR011989">
    <property type="entry name" value="ARM-like"/>
</dbReference>
<dbReference type="InterPro" id="IPR014768">
    <property type="entry name" value="GBD/FH3_dom"/>
</dbReference>
<comment type="caution">
    <text evidence="7">The sequence shown here is derived from an EMBL/GenBank/DDBJ whole genome shotgun (WGS) entry which is preliminary data.</text>
</comment>
<dbReference type="PANTHER" id="PTHR45857:SF4">
    <property type="entry name" value="FORMIN-LIKE PROTEIN"/>
    <property type="match status" value="1"/>
</dbReference>
<reference evidence="7 8" key="1">
    <citation type="journal article" date="2022" name="Nat. Ecol. Evol.">
        <title>A masculinizing supergene underlies an exaggerated male reproductive morph in a spider.</title>
        <authorList>
            <person name="Hendrickx F."/>
            <person name="De Corte Z."/>
            <person name="Sonet G."/>
            <person name="Van Belleghem S.M."/>
            <person name="Kostlbacher S."/>
            <person name="Vangestel C."/>
        </authorList>
    </citation>
    <scope>NUCLEOTIDE SEQUENCE [LARGE SCALE GENOMIC DNA]</scope>
    <source>
        <strain evidence="7">W744_W776</strain>
    </source>
</reference>
<feature type="domain" description="FH2" evidence="6">
    <location>
        <begin position="560"/>
        <end position="955"/>
    </location>
</feature>